<evidence type="ECO:0000313" key="2">
    <source>
        <dbReference type="Proteomes" id="UP000236454"/>
    </source>
</evidence>
<name>A0A1I6XY01_9FLAO</name>
<sequence>MKKNKKNKGFDDALLRLGIKIKGDKPNYHPQPKYVCTTTK</sequence>
<keyword evidence="2" id="KW-1185">Reference proteome</keyword>
<proteinExistence type="predicted"/>
<reference evidence="1 2" key="1">
    <citation type="submission" date="2016-10" db="EMBL/GenBank/DDBJ databases">
        <authorList>
            <person name="de Groot N.N."/>
        </authorList>
    </citation>
    <scope>NUCLEOTIDE SEQUENCE [LARGE SCALE GENOMIC DNA]</scope>
    <source>
        <strain evidence="1 2">CGMCC 1.7005</strain>
    </source>
</reference>
<dbReference type="EMBL" id="FPAS01000001">
    <property type="protein sequence ID" value="SFT43076.1"/>
    <property type="molecule type" value="Genomic_DNA"/>
</dbReference>
<evidence type="ECO:0000313" key="1">
    <source>
        <dbReference type="EMBL" id="SFT43076.1"/>
    </source>
</evidence>
<dbReference type="Proteomes" id="UP000236454">
    <property type="component" value="Unassembled WGS sequence"/>
</dbReference>
<dbReference type="AlphaFoldDB" id="A0A1I6XY01"/>
<accession>A0A1I6XY01</accession>
<organism evidence="1 2">
    <name type="scientific">Lishizhenia tianjinensis</name>
    <dbReference type="NCBI Taxonomy" id="477690"/>
    <lineage>
        <taxon>Bacteria</taxon>
        <taxon>Pseudomonadati</taxon>
        <taxon>Bacteroidota</taxon>
        <taxon>Flavobacteriia</taxon>
        <taxon>Flavobacteriales</taxon>
        <taxon>Crocinitomicaceae</taxon>
        <taxon>Lishizhenia</taxon>
    </lineage>
</organism>
<gene>
    <name evidence="1" type="ORF">SAMN05216474_0524</name>
</gene>
<dbReference type="STRING" id="477690.SAMN05216474_0524"/>
<protein>
    <submittedName>
        <fullName evidence="1">Uncharacterized protein</fullName>
    </submittedName>
</protein>